<dbReference type="PANTHER" id="PTHR12949:SF0">
    <property type="entry name" value="DNA-DIRECTED RNA POLYMERASE III SUBUNIT RPC3"/>
    <property type="match status" value="1"/>
</dbReference>
<dbReference type="InterPro" id="IPR013197">
    <property type="entry name" value="RNA_pol_III_RPC82-rel_HTH"/>
</dbReference>
<dbReference type="AlphaFoldDB" id="A0A8H6TP78"/>
<proteinExistence type="inferred from homology"/>
<evidence type="ECO:0000256" key="4">
    <source>
        <dbReference type="ARBA" id="ARBA00016689"/>
    </source>
</evidence>
<evidence type="ECO:0000259" key="13">
    <source>
        <dbReference type="Pfam" id="PF08221"/>
    </source>
</evidence>
<keyword evidence="11" id="KW-0472">Membrane</keyword>
<evidence type="ECO:0000256" key="3">
    <source>
        <dbReference type="ARBA" id="ARBA00011206"/>
    </source>
</evidence>
<keyword evidence="7 9" id="KW-0539">Nucleus</keyword>
<dbReference type="PANTHER" id="PTHR12949">
    <property type="entry name" value="RNA POLYMERASE III DNA DIRECTED -RELATED"/>
    <property type="match status" value="1"/>
</dbReference>
<feature type="domain" description="DNA-directed RNA polymerase III subunit RPC3 winged-helix" evidence="14">
    <location>
        <begin position="392"/>
        <end position="468"/>
    </location>
</feature>
<keyword evidence="5 9" id="KW-0240">DNA-directed RNA polymerase</keyword>
<evidence type="ECO:0000256" key="11">
    <source>
        <dbReference type="SAM" id="Phobius"/>
    </source>
</evidence>
<dbReference type="Pfam" id="PF22536">
    <property type="entry name" value="WHD_POLR3C"/>
    <property type="match status" value="1"/>
</dbReference>
<sequence length="562" mass="63311">MADAQTARLCAQIVHSHFGPLTAKVVSALLTRGRLTLAQIVRFTLIKPRTVRACIIALVQHNVLWHANSEEEGEVFEMNIEECLLRLRFGRFVWQTGELFGNPAAEIVQLILDHGKLRSPEIISHLALGDAKATRVYTQAMHSLVTAAYLKPSTILSHVSPRDKRIRYEAEEKAKISGFPTAKELREAKETAEARLKREEAEAEKVGLVSESCCVCFAIHGVNNAVSGLQKRKAVEQTGPRTSKRKAVEEEEVVDPTVYFRVNCDRFNVHIRNALIVKTARERYNPSVALVLQTILKATEAKQKDVSEARTDPVSVSNITLSLADEENLVAGLILRTKNPTNSACIKEYIGILSGADNPTPAGRNGVFLSFNSGKVHVEFETICRRLRRRVLESVTRERHGVEGVRILRLLLDTGKMDEKQISKVVMIPPNQVRPLLATMSAEAIISTQEVPKSADRNPARMFYLWHVFFLFSVSVILGNLYKTLYNISVRRQAEAEEPMVKAVLEKRQRSDVSQNEEELMSRMELDTIREWEEKREKLLVLESRVEESVFILRDLGVFGAE</sequence>
<feature type="coiled-coil region" evidence="10">
    <location>
        <begin position="182"/>
        <end position="209"/>
    </location>
</feature>
<keyword evidence="16" id="KW-1185">Reference proteome</keyword>
<evidence type="ECO:0000259" key="12">
    <source>
        <dbReference type="Pfam" id="PF05645"/>
    </source>
</evidence>
<comment type="subunit">
    <text evidence="3 9">Component of the RNA polymerase III (Pol III) complex consisting of 17 subunits.</text>
</comment>
<dbReference type="EMBL" id="JACAZE010000001">
    <property type="protein sequence ID" value="KAF7322685.1"/>
    <property type="molecule type" value="Genomic_DNA"/>
</dbReference>
<comment type="subcellular location">
    <subcellularLocation>
        <location evidence="1 9">Nucleus</location>
    </subcellularLocation>
</comment>
<feature type="domain" description="RNA polymerase III Rpc82 C -terminal" evidence="12">
    <location>
        <begin position="194"/>
        <end position="340"/>
    </location>
</feature>
<keyword evidence="11" id="KW-0812">Transmembrane</keyword>
<gene>
    <name evidence="15" type="ORF">HMN09_00047300</name>
</gene>
<dbReference type="Proteomes" id="UP000613580">
    <property type="component" value="Unassembled WGS sequence"/>
</dbReference>
<comment type="similarity">
    <text evidence="2 9">Belongs to the RNA polymerase beta chain family.</text>
</comment>
<dbReference type="InterPro" id="IPR055207">
    <property type="entry name" value="POLR3C_WHD"/>
</dbReference>
<evidence type="ECO:0000256" key="1">
    <source>
        <dbReference type="ARBA" id="ARBA00004123"/>
    </source>
</evidence>
<reference evidence="15" key="1">
    <citation type="submission" date="2020-05" db="EMBL/GenBank/DDBJ databases">
        <title>Mycena genomes resolve the evolution of fungal bioluminescence.</title>
        <authorList>
            <person name="Tsai I.J."/>
        </authorList>
    </citation>
    <scope>NUCLEOTIDE SEQUENCE</scope>
    <source>
        <strain evidence="15">110903Hualien_Pintung</strain>
    </source>
</reference>
<keyword evidence="10" id="KW-0175">Coiled coil</keyword>
<dbReference type="GO" id="GO:0005666">
    <property type="term" value="C:RNA polymerase III complex"/>
    <property type="evidence" value="ECO:0007669"/>
    <property type="project" value="UniProtKB-UniRule"/>
</dbReference>
<accession>A0A8H6TP78</accession>
<comment type="caution">
    <text evidence="15">The sequence shown here is derived from an EMBL/GenBank/DDBJ whole genome shotgun (WGS) entry which is preliminary data.</text>
</comment>
<dbReference type="GO" id="GO:0006351">
    <property type="term" value="P:DNA-templated transcription"/>
    <property type="evidence" value="ECO:0007669"/>
    <property type="project" value="InterPro"/>
</dbReference>
<protein>
    <recommendedName>
        <fullName evidence="4 9">DNA-directed RNA polymerase III subunit RPC3</fullName>
        <shortName evidence="9">RNA polymerase III subunit C3</shortName>
    </recommendedName>
</protein>
<organism evidence="15 16">
    <name type="scientific">Mycena chlorophos</name>
    <name type="common">Agaric fungus</name>
    <name type="synonym">Agaricus chlorophos</name>
    <dbReference type="NCBI Taxonomy" id="658473"/>
    <lineage>
        <taxon>Eukaryota</taxon>
        <taxon>Fungi</taxon>
        <taxon>Dikarya</taxon>
        <taxon>Basidiomycota</taxon>
        <taxon>Agaricomycotina</taxon>
        <taxon>Agaricomycetes</taxon>
        <taxon>Agaricomycetidae</taxon>
        <taxon>Agaricales</taxon>
        <taxon>Marasmiineae</taxon>
        <taxon>Mycenaceae</taxon>
        <taxon>Mycena</taxon>
    </lineage>
</organism>
<dbReference type="InterPro" id="IPR008806">
    <property type="entry name" value="RNA_pol_III_Rpc82_C"/>
</dbReference>
<evidence type="ECO:0000259" key="14">
    <source>
        <dbReference type="Pfam" id="PF22536"/>
    </source>
</evidence>
<evidence type="ECO:0000256" key="2">
    <source>
        <dbReference type="ARBA" id="ARBA00006835"/>
    </source>
</evidence>
<name>A0A8H6TP78_MYCCL</name>
<dbReference type="InterPro" id="IPR036390">
    <property type="entry name" value="WH_DNA-bd_sf"/>
</dbReference>
<evidence type="ECO:0000256" key="8">
    <source>
        <dbReference type="ARBA" id="ARBA00025127"/>
    </source>
</evidence>
<feature type="domain" description="RNA polymerase III subunit RPC82-related helix-turn-helix" evidence="13">
    <location>
        <begin position="9"/>
        <end position="63"/>
    </location>
</feature>
<keyword evidence="11" id="KW-1133">Transmembrane helix</keyword>
<dbReference type="GO" id="GO:0003697">
    <property type="term" value="F:single-stranded DNA binding"/>
    <property type="evidence" value="ECO:0007669"/>
    <property type="project" value="UniProtKB-UniRule"/>
</dbReference>
<evidence type="ECO:0000256" key="10">
    <source>
        <dbReference type="SAM" id="Coils"/>
    </source>
</evidence>
<dbReference type="Gene3D" id="1.10.10.10">
    <property type="entry name" value="Winged helix-like DNA-binding domain superfamily/Winged helix DNA-binding domain"/>
    <property type="match status" value="4"/>
</dbReference>
<dbReference type="Pfam" id="PF05645">
    <property type="entry name" value="RNA_pol_Rpc82"/>
    <property type="match status" value="1"/>
</dbReference>
<dbReference type="Pfam" id="PF08221">
    <property type="entry name" value="HTH_9"/>
    <property type="match status" value="1"/>
</dbReference>
<dbReference type="InterPro" id="IPR036388">
    <property type="entry name" value="WH-like_DNA-bd_sf"/>
</dbReference>
<keyword evidence="6 9" id="KW-0804">Transcription</keyword>
<evidence type="ECO:0000256" key="6">
    <source>
        <dbReference type="ARBA" id="ARBA00023163"/>
    </source>
</evidence>
<evidence type="ECO:0000256" key="7">
    <source>
        <dbReference type="ARBA" id="ARBA00023242"/>
    </source>
</evidence>
<dbReference type="Gene3D" id="6.10.140.1450">
    <property type="match status" value="1"/>
</dbReference>
<evidence type="ECO:0000313" key="15">
    <source>
        <dbReference type="EMBL" id="KAF7322685.1"/>
    </source>
</evidence>
<dbReference type="OrthoDB" id="272392at2759"/>
<evidence type="ECO:0000256" key="5">
    <source>
        <dbReference type="ARBA" id="ARBA00022478"/>
    </source>
</evidence>
<comment type="function">
    <text evidence="8 9">DNA-dependent RNA polymerase catalyzes the transcription of DNA into RNA using the four ribonucleoside triphosphates as substrates. Specific core component of RNA polymerase III which synthesizes small RNAs, such as 5S rRNA and tRNAs.</text>
</comment>
<evidence type="ECO:0000256" key="9">
    <source>
        <dbReference type="RuleBase" id="RU367076"/>
    </source>
</evidence>
<feature type="transmembrane region" description="Helical" evidence="11">
    <location>
        <begin position="463"/>
        <end position="482"/>
    </location>
</feature>
<evidence type="ECO:0000313" key="16">
    <source>
        <dbReference type="Proteomes" id="UP000613580"/>
    </source>
</evidence>
<dbReference type="InterPro" id="IPR039748">
    <property type="entry name" value="RPC3"/>
</dbReference>
<dbReference type="SUPFAM" id="SSF46785">
    <property type="entry name" value="Winged helix' DNA-binding domain"/>
    <property type="match status" value="1"/>
</dbReference>